<feature type="transmembrane region" description="Helical" evidence="6">
    <location>
        <begin position="109"/>
        <end position="125"/>
    </location>
</feature>
<keyword evidence="3 6" id="KW-0812">Transmembrane</keyword>
<feature type="transmembrane region" description="Helical" evidence="6">
    <location>
        <begin position="285"/>
        <end position="304"/>
    </location>
</feature>
<dbReference type="GO" id="GO:0005886">
    <property type="term" value="C:plasma membrane"/>
    <property type="evidence" value="ECO:0007669"/>
    <property type="project" value="UniProtKB-SubCell"/>
</dbReference>
<proteinExistence type="predicted"/>
<protein>
    <submittedName>
        <fullName evidence="8">EamA/RhaT family transporter</fullName>
    </submittedName>
</protein>
<comment type="caution">
    <text evidence="8">The sequence shown here is derived from an EMBL/GenBank/DDBJ whole genome shotgun (WGS) entry which is preliminary data.</text>
</comment>
<evidence type="ECO:0000256" key="6">
    <source>
        <dbReference type="SAM" id="Phobius"/>
    </source>
</evidence>
<accession>A0A2T3LCJ4</accession>
<keyword evidence="5 6" id="KW-0472">Membrane</keyword>
<evidence type="ECO:0000256" key="1">
    <source>
        <dbReference type="ARBA" id="ARBA00004651"/>
    </source>
</evidence>
<evidence type="ECO:0000259" key="7">
    <source>
        <dbReference type="Pfam" id="PF00892"/>
    </source>
</evidence>
<feature type="domain" description="EamA" evidence="7">
    <location>
        <begin position="162"/>
        <end position="300"/>
    </location>
</feature>
<dbReference type="PANTHER" id="PTHR32322">
    <property type="entry name" value="INNER MEMBRANE TRANSPORTER"/>
    <property type="match status" value="1"/>
</dbReference>
<name>A0A2T3LCJ4_9GAMM</name>
<gene>
    <name evidence="8" type="ORF">C9J47_00585</name>
</gene>
<keyword evidence="4 6" id="KW-1133">Transmembrane helix</keyword>
<keyword evidence="2" id="KW-1003">Cell membrane</keyword>
<reference evidence="8 9" key="1">
    <citation type="submission" date="2018-03" db="EMBL/GenBank/DDBJ databases">
        <title>Whole genome sequencing of Histamine producing bacteria.</title>
        <authorList>
            <person name="Butler K."/>
        </authorList>
    </citation>
    <scope>NUCLEOTIDE SEQUENCE [LARGE SCALE GENOMIC DNA]</scope>
    <source>
        <strain evidence="8 9">ATCC 19614</strain>
    </source>
</reference>
<evidence type="ECO:0000313" key="8">
    <source>
        <dbReference type="EMBL" id="PSV49105.1"/>
    </source>
</evidence>
<evidence type="ECO:0000313" key="9">
    <source>
        <dbReference type="Proteomes" id="UP000241803"/>
    </source>
</evidence>
<feature type="transmembrane region" description="Helical" evidence="6">
    <location>
        <begin position="78"/>
        <end position="97"/>
    </location>
</feature>
<evidence type="ECO:0000256" key="4">
    <source>
        <dbReference type="ARBA" id="ARBA00022989"/>
    </source>
</evidence>
<evidence type="ECO:0000256" key="5">
    <source>
        <dbReference type="ARBA" id="ARBA00023136"/>
    </source>
</evidence>
<feature type="transmembrane region" description="Helical" evidence="6">
    <location>
        <begin position="132"/>
        <end position="150"/>
    </location>
</feature>
<feature type="domain" description="EamA" evidence="7">
    <location>
        <begin position="7"/>
        <end position="150"/>
    </location>
</feature>
<dbReference type="Proteomes" id="UP000241803">
    <property type="component" value="Unassembled WGS sequence"/>
</dbReference>
<organism evidence="8 9">
    <name type="scientific">Photobacterium indicum</name>
    <dbReference type="NCBI Taxonomy" id="81447"/>
    <lineage>
        <taxon>Bacteria</taxon>
        <taxon>Pseudomonadati</taxon>
        <taxon>Pseudomonadota</taxon>
        <taxon>Gammaproteobacteria</taxon>
        <taxon>Vibrionales</taxon>
        <taxon>Vibrionaceae</taxon>
        <taxon>Photobacterium</taxon>
    </lineage>
</organism>
<dbReference type="RefSeq" id="WP_107251771.1">
    <property type="nucleotide sequence ID" value="NZ_PYOC01000001.1"/>
</dbReference>
<comment type="subcellular location">
    <subcellularLocation>
        <location evidence="1">Cell membrane</location>
        <topology evidence="1">Multi-pass membrane protein</topology>
    </subcellularLocation>
</comment>
<feature type="transmembrane region" description="Helical" evidence="6">
    <location>
        <begin position="194"/>
        <end position="214"/>
    </location>
</feature>
<dbReference type="InterPro" id="IPR037185">
    <property type="entry name" value="EmrE-like"/>
</dbReference>
<feature type="transmembrane region" description="Helical" evidence="6">
    <location>
        <begin position="36"/>
        <end position="57"/>
    </location>
</feature>
<evidence type="ECO:0000256" key="3">
    <source>
        <dbReference type="ARBA" id="ARBA00022692"/>
    </source>
</evidence>
<dbReference type="PANTHER" id="PTHR32322:SF18">
    <property type="entry name" value="S-ADENOSYLMETHIONINE_S-ADENOSYLHOMOCYSTEINE TRANSPORTER"/>
    <property type="match status" value="1"/>
</dbReference>
<dbReference type="Pfam" id="PF00892">
    <property type="entry name" value="EamA"/>
    <property type="match status" value="2"/>
</dbReference>
<dbReference type="AlphaFoldDB" id="A0A2T3LCJ4"/>
<evidence type="ECO:0000256" key="2">
    <source>
        <dbReference type="ARBA" id="ARBA00022475"/>
    </source>
</evidence>
<dbReference type="EMBL" id="PYOC01000001">
    <property type="protein sequence ID" value="PSV49105.1"/>
    <property type="molecule type" value="Genomic_DNA"/>
</dbReference>
<feature type="transmembrane region" description="Helical" evidence="6">
    <location>
        <begin position="162"/>
        <end position="182"/>
    </location>
</feature>
<dbReference type="InterPro" id="IPR050638">
    <property type="entry name" value="AA-Vitamin_Transporters"/>
</dbReference>
<sequence length="319" mass="34447">MSNTVKGWAAAIFIGLLWGIPWIVGTPILEVMDAQVLVWARYTVAFLTLGIVFNVGLASGKMKKKKDFKFNWDNRSDVFWTAACGIIGQGAFSYLSFLSLDYITASENGVIQGLIPILILTVGFFRHNARFTVLQMLAAVGAFIGVAILVMDPSSETNGFNIGHLICLGSAASFSCTAYARAKLAEKYGSVATMFHQFIFASIGFGVYLMFSGADFSSALGIFSSPLRILCIVILGVGISGTSYLVYIYAMEKVGVDGTGMALNLMPLSSFILAVFALGEAVTPMRLLAMAVVVVSMMLFMKFAQKETKKEPKLEAVTE</sequence>
<dbReference type="SUPFAM" id="SSF103481">
    <property type="entry name" value="Multidrug resistance efflux transporter EmrE"/>
    <property type="match status" value="2"/>
</dbReference>
<keyword evidence="9" id="KW-1185">Reference proteome</keyword>
<feature type="transmembrane region" description="Helical" evidence="6">
    <location>
        <begin position="7"/>
        <end position="24"/>
    </location>
</feature>
<feature type="transmembrane region" description="Helical" evidence="6">
    <location>
        <begin position="261"/>
        <end position="279"/>
    </location>
</feature>
<feature type="transmembrane region" description="Helical" evidence="6">
    <location>
        <begin position="226"/>
        <end position="249"/>
    </location>
</feature>
<dbReference type="InterPro" id="IPR000620">
    <property type="entry name" value="EamA_dom"/>
</dbReference>